<accession>A0A2T3JWI6</accession>
<dbReference type="RefSeq" id="WP_107189486.1">
    <property type="nucleotide sequence ID" value="NZ_PYMN01000005.1"/>
</dbReference>
<protein>
    <submittedName>
        <fullName evidence="2">Uncharacterized protein</fullName>
    </submittedName>
</protein>
<evidence type="ECO:0000313" key="2">
    <source>
        <dbReference type="EMBL" id="PSU53694.1"/>
    </source>
</evidence>
<dbReference type="Proteomes" id="UP000241405">
    <property type="component" value="Unassembled WGS sequence"/>
</dbReference>
<comment type="caution">
    <text evidence="2">The sequence shown here is derived from an EMBL/GenBank/DDBJ whole genome shotgun (WGS) entry which is preliminary data.</text>
</comment>
<evidence type="ECO:0000313" key="4">
    <source>
        <dbReference type="Proteomes" id="UP000241618"/>
    </source>
</evidence>
<dbReference type="AlphaFoldDB" id="A0A2T3JWI6"/>
<dbReference type="EMBL" id="PYMP01000002">
    <property type="protein sequence ID" value="PSU53694.1"/>
    <property type="molecule type" value="Genomic_DNA"/>
</dbReference>
<sequence>MNKIIILDVFPSLKGIKNPKIKNYLILEEIFQDKFGKRLSRGVIEKLLADAGKKQSKYSSGEPQLLYYWNRYGLRNTNGGKDSTDKYTLEPFTSDLHQYIQYLYFPFPGFTELLTYLRVKKNSILNDCRKKRILILIISIRFYQYLYLQKDDTEKAKINMNSIDYENFRNSVTLEIDEQNALHDIYKKQRELNSIAPFKYWFSNVLHISAYKLRYFFMSMNDNNFRERLDLYLNARSNSQFTKDLNEIIHNIDNNPLVKLKNKDSPKPPLPPVVEDIIKKHK</sequence>
<proteinExistence type="predicted"/>
<gene>
    <name evidence="2" type="ORF">C9J18_04630</name>
    <name evidence="1" type="ORF">CTM96_08595</name>
</gene>
<dbReference type="EMBL" id="PYMO01000006">
    <property type="protein sequence ID" value="PSU25757.1"/>
    <property type="molecule type" value="Genomic_DNA"/>
</dbReference>
<reference evidence="3 4" key="1">
    <citation type="submission" date="2018-03" db="EMBL/GenBank/DDBJ databases">
        <title>Whole genome sequencing of Histamine producing bacteria.</title>
        <authorList>
            <person name="Butler K."/>
        </authorList>
    </citation>
    <scope>NUCLEOTIDE SEQUENCE [LARGE SCALE GENOMIC DNA]</scope>
    <source>
        <strain evidence="2 4">FS-6.1</strain>
        <strain evidence="1 3">FS-6.2</strain>
    </source>
</reference>
<evidence type="ECO:0000313" key="1">
    <source>
        <dbReference type="EMBL" id="PSU25757.1"/>
    </source>
</evidence>
<name>A0A2T3JWI6_PHOPO</name>
<keyword evidence="3" id="KW-1185">Reference proteome</keyword>
<evidence type="ECO:0000313" key="3">
    <source>
        <dbReference type="Proteomes" id="UP000241405"/>
    </source>
</evidence>
<dbReference type="Proteomes" id="UP000241618">
    <property type="component" value="Unassembled WGS sequence"/>
</dbReference>
<organism evidence="2 4">
    <name type="scientific">Photobacterium phosphoreum</name>
    <dbReference type="NCBI Taxonomy" id="659"/>
    <lineage>
        <taxon>Bacteria</taxon>
        <taxon>Pseudomonadati</taxon>
        <taxon>Pseudomonadota</taxon>
        <taxon>Gammaproteobacteria</taxon>
        <taxon>Vibrionales</taxon>
        <taxon>Vibrionaceae</taxon>
        <taxon>Photobacterium</taxon>
    </lineage>
</organism>